<organism evidence="1 2">
    <name type="scientific">Alicyclobacillus sacchari</name>
    <dbReference type="NCBI Taxonomy" id="392010"/>
    <lineage>
        <taxon>Bacteria</taxon>
        <taxon>Bacillati</taxon>
        <taxon>Bacillota</taxon>
        <taxon>Bacilli</taxon>
        <taxon>Bacillales</taxon>
        <taxon>Alicyclobacillaceae</taxon>
        <taxon>Alicyclobacillus</taxon>
    </lineage>
</organism>
<evidence type="ECO:0000313" key="2">
    <source>
        <dbReference type="Proteomes" id="UP000294581"/>
    </source>
</evidence>
<dbReference type="Proteomes" id="UP000294581">
    <property type="component" value="Unassembled WGS sequence"/>
</dbReference>
<gene>
    <name evidence="1" type="ORF">C7445_1279</name>
</gene>
<dbReference type="EMBL" id="SORF01000027">
    <property type="protein sequence ID" value="TDY38996.1"/>
    <property type="molecule type" value="Genomic_DNA"/>
</dbReference>
<dbReference type="AlphaFoldDB" id="A0A4R8L8A6"/>
<name>A0A4R8L8A6_9BACL</name>
<comment type="caution">
    <text evidence="1">The sequence shown here is derived from an EMBL/GenBank/DDBJ whole genome shotgun (WGS) entry which is preliminary data.</text>
</comment>
<accession>A0A4R8L8A6</accession>
<keyword evidence="2" id="KW-1185">Reference proteome</keyword>
<proteinExistence type="predicted"/>
<protein>
    <submittedName>
        <fullName evidence="1">Uncharacterized protein</fullName>
    </submittedName>
</protein>
<evidence type="ECO:0000313" key="1">
    <source>
        <dbReference type="EMBL" id="TDY38996.1"/>
    </source>
</evidence>
<reference evidence="1 2" key="1">
    <citation type="submission" date="2019-03" db="EMBL/GenBank/DDBJ databases">
        <title>Genomic Encyclopedia of Type Strains, Phase IV (KMG-IV): sequencing the most valuable type-strain genomes for metagenomic binning, comparative biology and taxonomic classification.</title>
        <authorList>
            <person name="Goeker M."/>
        </authorList>
    </citation>
    <scope>NUCLEOTIDE SEQUENCE [LARGE SCALE GENOMIC DNA]</scope>
    <source>
        <strain evidence="1 2">DSM 17974</strain>
    </source>
</reference>
<sequence length="79" mass="8949">MNREINVILTTFDGQDTLLFEADPEIRVNLNSESGQQDLKTVFSKLLEMSLSDDIALSLSIPEEYTVESSMLCKKGWHI</sequence>